<dbReference type="EMBL" id="JADBJN010000004">
    <property type="protein sequence ID" value="KAG5668507.1"/>
    <property type="molecule type" value="Genomic_DNA"/>
</dbReference>
<dbReference type="PROSITE" id="PS50157">
    <property type="entry name" value="ZINC_FINGER_C2H2_2"/>
    <property type="match status" value="1"/>
</dbReference>
<comment type="subcellular location">
    <subcellularLocation>
        <location evidence="1">Nucleus</location>
    </subcellularLocation>
</comment>
<reference evidence="12" key="1">
    <citation type="submission" date="2021-03" db="EMBL/GenBank/DDBJ databases">
        <title>Chromosome level genome of the anhydrobiotic midge Polypedilum vanderplanki.</title>
        <authorList>
            <person name="Yoshida Y."/>
            <person name="Kikawada T."/>
            <person name="Gusev O."/>
        </authorList>
    </citation>
    <scope>NUCLEOTIDE SEQUENCE</scope>
    <source>
        <strain evidence="12">NIAS01</strain>
        <tissue evidence="12">Whole body or cell culture</tissue>
    </source>
</reference>
<evidence type="ECO:0000256" key="7">
    <source>
        <dbReference type="ARBA" id="ARBA00023125"/>
    </source>
</evidence>
<dbReference type="PANTHER" id="PTHR16515">
    <property type="entry name" value="PR DOMAIN ZINC FINGER PROTEIN"/>
    <property type="match status" value="1"/>
</dbReference>
<keyword evidence="2" id="KW-0479">Metal-binding</keyword>
<evidence type="ECO:0000256" key="9">
    <source>
        <dbReference type="ARBA" id="ARBA00023242"/>
    </source>
</evidence>
<evidence type="ECO:0000256" key="8">
    <source>
        <dbReference type="ARBA" id="ARBA00023163"/>
    </source>
</evidence>
<dbReference type="SMART" id="SM00355">
    <property type="entry name" value="ZnF_C2H2"/>
    <property type="match status" value="4"/>
</dbReference>
<evidence type="ECO:0000313" key="13">
    <source>
        <dbReference type="Proteomes" id="UP001107558"/>
    </source>
</evidence>
<dbReference type="GO" id="GO:0005634">
    <property type="term" value="C:nucleus"/>
    <property type="evidence" value="ECO:0007669"/>
    <property type="project" value="UniProtKB-SubCell"/>
</dbReference>
<keyword evidence="7" id="KW-0238">DNA-binding</keyword>
<dbReference type="Proteomes" id="UP001107558">
    <property type="component" value="Chromosome 4"/>
</dbReference>
<organism evidence="12 13">
    <name type="scientific">Polypedilum vanderplanki</name>
    <name type="common">Sleeping chironomid midge</name>
    <dbReference type="NCBI Taxonomy" id="319348"/>
    <lineage>
        <taxon>Eukaryota</taxon>
        <taxon>Metazoa</taxon>
        <taxon>Ecdysozoa</taxon>
        <taxon>Arthropoda</taxon>
        <taxon>Hexapoda</taxon>
        <taxon>Insecta</taxon>
        <taxon>Pterygota</taxon>
        <taxon>Neoptera</taxon>
        <taxon>Endopterygota</taxon>
        <taxon>Diptera</taxon>
        <taxon>Nematocera</taxon>
        <taxon>Chironomoidea</taxon>
        <taxon>Chironomidae</taxon>
        <taxon>Chironominae</taxon>
        <taxon>Polypedilum</taxon>
        <taxon>Polypedilum</taxon>
    </lineage>
</organism>
<evidence type="ECO:0000256" key="4">
    <source>
        <dbReference type="ARBA" id="ARBA00022771"/>
    </source>
</evidence>
<name>A0A9J6BG83_POLVA</name>
<keyword evidence="8" id="KW-0804">Transcription</keyword>
<accession>A0A9J6BG83</accession>
<keyword evidence="5" id="KW-0862">Zinc</keyword>
<keyword evidence="9" id="KW-0539">Nucleus</keyword>
<dbReference type="GO" id="GO:0003677">
    <property type="term" value="F:DNA binding"/>
    <property type="evidence" value="ECO:0007669"/>
    <property type="project" value="UniProtKB-KW"/>
</dbReference>
<dbReference type="InterPro" id="IPR008598">
    <property type="entry name" value="Di19_Zn-bd"/>
</dbReference>
<evidence type="ECO:0000313" key="12">
    <source>
        <dbReference type="EMBL" id="KAG5668507.1"/>
    </source>
</evidence>
<evidence type="ECO:0000256" key="6">
    <source>
        <dbReference type="ARBA" id="ARBA00023015"/>
    </source>
</evidence>
<comment type="caution">
    <text evidence="12">The sequence shown here is derived from an EMBL/GenBank/DDBJ whole genome shotgun (WGS) entry which is preliminary data.</text>
</comment>
<keyword evidence="3" id="KW-0677">Repeat</keyword>
<evidence type="ECO:0000256" key="3">
    <source>
        <dbReference type="ARBA" id="ARBA00022737"/>
    </source>
</evidence>
<keyword evidence="6" id="KW-0805">Transcription regulation</keyword>
<sequence length="240" mass="27971">MKCRNCNKTVMVNPQFILKNLKIREFKCIKCNENSEEKIENSPNCDLPIKIVKVQTLKSNEAVQKRSNGKKKMNVKCYVCGLEVGSNIKLFWHMKNHLEHKQFKCPVCRDDFSTREDMIDHCKAVHSKSNKVRCDICEKEFYNVDLTTHMKTHQGSSIRIESEPKKAVEIVNLRNSVKQQSENEMKIEKTVTQNGSGGSTYVRCKECKIFVFHKELYQHKLKHSEEKTSILVKNIFKGKK</sequence>
<dbReference type="PROSITE" id="PS00028">
    <property type="entry name" value="ZINC_FINGER_C2H2_1"/>
    <property type="match status" value="2"/>
</dbReference>
<keyword evidence="13" id="KW-1185">Reference proteome</keyword>
<dbReference type="PANTHER" id="PTHR16515:SF49">
    <property type="entry name" value="GASTRULA ZINC FINGER PROTEIN XLCGF49.1-LIKE-RELATED"/>
    <property type="match status" value="1"/>
</dbReference>
<dbReference type="InterPro" id="IPR013087">
    <property type="entry name" value="Znf_C2H2_type"/>
</dbReference>
<dbReference type="InterPro" id="IPR050331">
    <property type="entry name" value="Zinc_finger"/>
</dbReference>
<dbReference type="AlphaFoldDB" id="A0A9J6BG83"/>
<evidence type="ECO:0000256" key="1">
    <source>
        <dbReference type="ARBA" id="ARBA00004123"/>
    </source>
</evidence>
<proteinExistence type="predicted"/>
<dbReference type="SUPFAM" id="SSF57667">
    <property type="entry name" value="beta-beta-alpha zinc fingers"/>
    <property type="match status" value="1"/>
</dbReference>
<dbReference type="GO" id="GO:0010468">
    <property type="term" value="P:regulation of gene expression"/>
    <property type="evidence" value="ECO:0007669"/>
    <property type="project" value="TreeGrafter"/>
</dbReference>
<dbReference type="OrthoDB" id="7437528at2759"/>
<evidence type="ECO:0000256" key="10">
    <source>
        <dbReference type="PROSITE-ProRule" id="PRU00042"/>
    </source>
</evidence>
<dbReference type="GO" id="GO:0008270">
    <property type="term" value="F:zinc ion binding"/>
    <property type="evidence" value="ECO:0007669"/>
    <property type="project" value="UniProtKB-KW"/>
</dbReference>
<protein>
    <recommendedName>
        <fullName evidence="11">C2H2-type domain-containing protein</fullName>
    </recommendedName>
</protein>
<evidence type="ECO:0000256" key="2">
    <source>
        <dbReference type="ARBA" id="ARBA00022723"/>
    </source>
</evidence>
<dbReference type="Pfam" id="PF05605">
    <property type="entry name" value="zf-Di19"/>
    <property type="match status" value="1"/>
</dbReference>
<evidence type="ECO:0000256" key="5">
    <source>
        <dbReference type="ARBA" id="ARBA00022833"/>
    </source>
</evidence>
<keyword evidence="4 10" id="KW-0863">Zinc-finger</keyword>
<gene>
    <name evidence="12" type="ORF">PVAND_016446</name>
</gene>
<feature type="domain" description="C2H2-type" evidence="11">
    <location>
        <begin position="103"/>
        <end position="131"/>
    </location>
</feature>
<dbReference type="Gene3D" id="3.30.160.60">
    <property type="entry name" value="Classic Zinc Finger"/>
    <property type="match status" value="1"/>
</dbReference>
<dbReference type="InterPro" id="IPR036236">
    <property type="entry name" value="Znf_C2H2_sf"/>
</dbReference>
<evidence type="ECO:0000259" key="11">
    <source>
        <dbReference type="PROSITE" id="PS50157"/>
    </source>
</evidence>